<dbReference type="EMBL" id="JAVRIB010000012">
    <property type="protein sequence ID" value="MDT0635694.1"/>
    <property type="molecule type" value="Genomic_DNA"/>
</dbReference>
<proteinExistence type="predicted"/>
<gene>
    <name evidence="1" type="ORF">RM532_12115</name>
</gene>
<protein>
    <recommendedName>
        <fullName evidence="3">Cytidine and deoxycytidylate deaminase zinc-binding region</fullName>
    </recommendedName>
</protein>
<dbReference type="Gene3D" id="3.40.140.10">
    <property type="entry name" value="Cytidine Deaminase, domain 2"/>
    <property type="match status" value="1"/>
</dbReference>
<dbReference type="SUPFAM" id="SSF53927">
    <property type="entry name" value="Cytidine deaminase-like"/>
    <property type="match status" value="1"/>
</dbReference>
<accession>A0ABU3C2A8</accession>
<sequence length="56" mass="5818">MPASGHPCPMCLAAMYMAGIREVHYAYANEDGVPFGLSTAGIYDELGINPGCPPCG</sequence>
<evidence type="ECO:0000313" key="1">
    <source>
        <dbReference type="EMBL" id="MDT0635694.1"/>
    </source>
</evidence>
<name>A0ABU3C2A8_9GAMM</name>
<organism evidence="1 2">
    <name type="scientific">Spectribacter hydrogenoxidans</name>
    <dbReference type="NCBI Taxonomy" id="3075608"/>
    <lineage>
        <taxon>Bacteria</taxon>
        <taxon>Pseudomonadati</taxon>
        <taxon>Pseudomonadota</taxon>
        <taxon>Gammaproteobacteria</taxon>
        <taxon>Salinisphaerales</taxon>
        <taxon>Salinisphaeraceae</taxon>
        <taxon>Spectribacter</taxon>
    </lineage>
</organism>
<comment type="caution">
    <text evidence="1">The sequence shown here is derived from an EMBL/GenBank/DDBJ whole genome shotgun (WGS) entry which is preliminary data.</text>
</comment>
<dbReference type="Proteomes" id="UP001251857">
    <property type="component" value="Unassembled WGS sequence"/>
</dbReference>
<dbReference type="InterPro" id="IPR016193">
    <property type="entry name" value="Cytidine_deaminase-like"/>
</dbReference>
<reference evidence="1 2" key="1">
    <citation type="submission" date="2023-09" db="EMBL/GenBank/DDBJ databases">
        <authorList>
            <person name="Rey-Velasco X."/>
        </authorList>
    </citation>
    <scope>NUCLEOTIDE SEQUENCE [LARGE SCALE GENOMIC DNA]</scope>
    <source>
        <strain evidence="1 2">W335</strain>
    </source>
</reference>
<keyword evidence="2" id="KW-1185">Reference proteome</keyword>
<evidence type="ECO:0000313" key="2">
    <source>
        <dbReference type="Proteomes" id="UP001251857"/>
    </source>
</evidence>
<evidence type="ECO:0008006" key="3">
    <source>
        <dbReference type="Google" id="ProtNLM"/>
    </source>
</evidence>